<reference evidence="3 4" key="2">
    <citation type="submission" date="2018-11" db="EMBL/GenBank/DDBJ databases">
        <authorList>
            <consortium name="Pathogen Informatics"/>
        </authorList>
    </citation>
    <scope>NUCLEOTIDE SEQUENCE [LARGE SCALE GENOMIC DNA]</scope>
</reference>
<gene>
    <name evidence="3" type="ORF">NBR_LOCUS12578</name>
</gene>
<keyword evidence="1" id="KW-0175">Coiled coil</keyword>
<dbReference type="AlphaFoldDB" id="A0A0N4Y8L5"/>
<evidence type="ECO:0000313" key="3">
    <source>
        <dbReference type="EMBL" id="VDL76167.1"/>
    </source>
</evidence>
<dbReference type="WBParaSite" id="NBR_0001257701-mRNA-1">
    <property type="protein sequence ID" value="NBR_0001257701-mRNA-1"/>
    <property type="gene ID" value="NBR_0001257701"/>
</dbReference>
<sequence length="264" mass="29968">MSPTASAKANLTKARKALQTSQGKISPQLFDPIAPTMHQHQLIARRDELVARLEDLRAAIAAVVQRRTEFLATSLDSDQSSHETYLQEHSIDDVVIEAESIAATVQAQLDEVNSLIQAPSATDTSQLMPTFPRMRNSRTKHRSIHRQLMLVIRSSFLISHLKHSRAHHLVPHVSPIHLDRLVLEPFYGDITQFHKFWCSFELAVHNDPNIHPVHKFLYLQGLLKGDAQIVLQDLDPERPNYNQLVYCTVYANMKISGRYCLSLT</sequence>
<evidence type="ECO:0000256" key="1">
    <source>
        <dbReference type="SAM" id="Coils"/>
    </source>
</evidence>
<keyword evidence="4" id="KW-1185">Reference proteome</keyword>
<dbReference type="InterPro" id="IPR005312">
    <property type="entry name" value="DUF1759"/>
</dbReference>
<feature type="region of interest" description="Disordered" evidence="2">
    <location>
        <begin position="1"/>
        <end position="22"/>
    </location>
</feature>
<accession>A0A0N4Y8L5</accession>
<name>A0A0N4Y8L5_NIPBR</name>
<evidence type="ECO:0000256" key="2">
    <source>
        <dbReference type="SAM" id="MobiDB-lite"/>
    </source>
</evidence>
<dbReference type="EMBL" id="UYSL01020795">
    <property type="protein sequence ID" value="VDL76167.1"/>
    <property type="molecule type" value="Genomic_DNA"/>
</dbReference>
<feature type="coiled-coil region" evidence="1">
    <location>
        <begin position="39"/>
        <end position="66"/>
    </location>
</feature>
<organism evidence="5">
    <name type="scientific">Nippostrongylus brasiliensis</name>
    <name type="common">Rat hookworm</name>
    <dbReference type="NCBI Taxonomy" id="27835"/>
    <lineage>
        <taxon>Eukaryota</taxon>
        <taxon>Metazoa</taxon>
        <taxon>Ecdysozoa</taxon>
        <taxon>Nematoda</taxon>
        <taxon>Chromadorea</taxon>
        <taxon>Rhabditida</taxon>
        <taxon>Rhabditina</taxon>
        <taxon>Rhabditomorpha</taxon>
        <taxon>Strongyloidea</taxon>
        <taxon>Heligmosomidae</taxon>
        <taxon>Nippostrongylus</taxon>
    </lineage>
</organism>
<evidence type="ECO:0000313" key="4">
    <source>
        <dbReference type="Proteomes" id="UP000271162"/>
    </source>
</evidence>
<proteinExistence type="predicted"/>
<reference evidence="5" key="1">
    <citation type="submission" date="2017-02" db="UniProtKB">
        <authorList>
            <consortium name="WormBaseParasite"/>
        </authorList>
    </citation>
    <scope>IDENTIFICATION</scope>
</reference>
<dbReference type="Pfam" id="PF03564">
    <property type="entry name" value="DUF1759"/>
    <property type="match status" value="1"/>
</dbReference>
<protein>
    <submittedName>
        <fullName evidence="5">BSD domain-containing protein</fullName>
    </submittedName>
</protein>
<dbReference type="Proteomes" id="UP000271162">
    <property type="component" value="Unassembled WGS sequence"/>
</dbReference>
<evidence type="ECO:0000313" key="5">
    <source>
        <dbReference type="WBParaSite" id="NBR_0001257701-mRNA-1"/>
    </source>
</evidence>